<dbReference type="Pfam" id="PF11008">
    <property type="entry name" value="DUF2846"/>
    <property type="match status" value="1"/>
</dbReference>
<accession>A0A382XKP6</accession>
<protein>
    <recommendedName>
        <fullName evidence="1">DUF2846 domain-containing protein</fullName>
    </recommendedName>
</protein>
<dbReference type="InterPro" id="IPR022548">
    <property type="entry name" value="DUF2846"/>
</dbReference>
<name>A0A382XKP6_9ZZZZ</name>
<evidence type="ECO:0000313" key="2">
    <source>
        <dbReference type="EMBL" id="SVD71389.1"/>
    </source>
</evidence>
<organism evidence="2">
    <name type="scientific">marine metagenome</name>
    <dbReference type="NCBI Taxonomy" id="408172"/>
    <lineage>
        <taxon>unclassified sequences</taxon>
        <taxon>metagenomes</taxon>
        <taxon>ecological metagenomes</taxon>
    </lineage>
</organism>
<feature type="non-terminal residue" evidence="2">
    <location>
        <position position="1"/>
    </location>
</feature>
<reference evidence="2" key="1">
    <citation type="submission" date="2018-05" db="EMBL/GenBank/DDBJ databases">
        <authorList>
            <person name="Lanie J.A."/>
            <person name="Ng W.-L."/>
            <person name="Kazmierczak K.M."/>
            <person name="Andrzejewski T.M."/>
            <person name="Davidsen T.M."/>
            <person name="Wayne K.J."/>
            <person name="Tettelin H."/>
            <person name="Glass J.I."/>
            <person name="Rusch D."/>
            <person name="Podicherti R."/>
            <person name="Tsui H.-C.T."/>
            <person name="Winkler M.E."/>
        </authorList>
    </citation>
    <scope>NUCLEOTIDE SEQUENCE</scope>
</reference>
<feature type="domain" description="DUF2846" evidence="1">
    <location>
        <begin position="41"/>
        <end position="121"/>
    </location>
</feature>
<gene>
    <name evidence="2" type="ORF">METZ01_LOCUS424243</name>
</gene>
<dbReference type="AlphaFoldDB" id="A0A382XKP6"/>
<proteinExistence type="predicted"/>
<evidence type="ECO:0000259" key="1">
    <source>
        <dbReference type="Pfam" id="PF11008"/>
    </source>
</evidence>
<dbReference type="EMBL" id="UINC01168384">
    <property type="protein sequence ID" value="SVD71389.1"/>
    <property type="molecule type" value="Genomic_DNA"/>
</dbReference>
<sequence length="146" mass="15946">VSKSTNNIKRILTLILFLIMTGCASGQLFIKEQLPHLSAVDEGRVFVYRKAAGGFGSGIRPDISVDGKIIGRAVSGGYFFVDLPAGMHIIQVEQKLFSPEVTFDLKPGEEKYIKLRIVPGVFKGHISPKLVDNATGESEIRNTKSL</sequence>